<proteinExistence type="predicted"/>
<dbReference type="EMBL" id="MCFE01000259">
    <property type="protein sequence ID" value="ORX92813.1"/>
    <property type="molecule type" value="Genomic_DNA"/>
</dbReference>
<gene>
    <name evidence="1" type="ORF">K493DRAFT_316369</name>
</gene>
<comment type="caution">
    <text evidence="1">The sequence shown here is derived from an EMBL/GenBank/DDBJ whole genome shotgun (WGS) entry which is preliminary data.</text>
</comment>
<dbReference type="InParanoid" id="A0A1Y1Y4A8"/>
<protein>
    <submittedName>
        <fullName evidence="1">Uncharacterized protein</fullName>
    </submittedName>
</protein>
<dbReference type="Proteomes" id="UP000193498">
    <property type="component" value="Unassembled WGS sequence"/>
</dbReference>
<accession>A0A1Y1Y4A8</accession>
<name>A0A1Y1Y4A8_9FUNG</name>
<evidence type="ECO:0000313" key="1">
    <source>
        <dbReference type="EMBL" id="ORX92813.1"/>
    </source>
</evidence>
<evidence type="ECO:0000313" key="2">
    <source>
        <dbReference type="Proteomes" id="UP000193498"/>
    </source>
</evidence>
<keyword evidence="2" id="KW-1185">Reference proteome</keyword>
<organism evidence="1 2">
    <name type="scientific">Basidiobolus meristosporus CBS 931.73</name>
    <dbReference type="NCBI Taxonomy" id="1314790"/>
    <lineage>
        <taxon>Eukaryota</taxon>
        <taxon>Fungi</taxon>
        <taxon>Fungi incertae sedis</taxon>
        <taxon>Zoopagomycota</taxon>
        <taxon>Entomophthoromycotina</taxon>
        <taxon>Basidiobolomycetes</taxon>
        <taxon>Basidiobolales</taxon>
        <taxon>Basidiobolaceae</taxon>
        <taxon>Basidiobolus</taxon>
    </lineage>
</organism>
<sequence length="96" mass="10963">MAFPHFTRRNLKLASPKAGVQNRCNFCQGKHAAEECAEAIAELEQYVSHCSYHVLTDQCAESTPSLEFKLDLARIHTYISRLASWRLCGQDFIPYK</sequence>
<reference evidence="1 2" key="1">
    <citation type="submission" date="2016-07" db="EMBL/GenBank/DDBJ databases">
        <title>Pervasive Adenine N6-methylation of Active Genes in Fungi.</title>
        <authorList>
            <consortium name="DOE Joint Genome Institute"/>
            <person name="Mondo S.J."/>
            <person name="Dannebaum R.O."/>
            <person name="Kuo R.C."/>
            <person name="Labutti K."/>
            <person name="Haridas S."/>
            <person name="Kuo A."/>
            <person name="Salamov A."/>
            <person name="Ahrendt S.R."/>
            <person name="Lipzen A."/>
            <person name="Sullivan W."/>
            <person name="Andreopoulos W.B."/>
            <person name="Clum A."/>
            <person name="Lindquist E."/>
            <person name="Daum C."/>
            <person name="Ramamoorthy G.K."/>
            <person name="Gryganskyi A."/>
            <person name="Culley D."/>
            <person name="Magnuson J.K."/>
            <person name="James T.Y."/>
            <person name="O'Malley M.A."/>
            <person name="Stajich J.E."/>
            <person name="Spatafora J.W."/>
            <person name="Visel A."/>
            <person name="Grigoriev I.V."/>
        </authorList>
    </citation>
    <scope>NUCLEOTIDE SEQUENCE [LARGE SCALE GENOMIC DNA]</scope>
    <source>
        <strain evidence="1 2">CBS 931.73</strain>
    </source>
</reference>
<dbReference type="AlphaFoldDB" id="A0A1Y1Y4A8"/>